<keyword evidence="1" id="KW-1133">Transmembrane helix</keyword>
<dbReference type="AlphaFoldDB" id="A0AAD7G9C4"/>
<organism evidence="2 3">
    <name type="scientific">Mycena rosella</name>
    <name type="common">Pink bonnet</name>
    <name type="synonym">Agaricus rosellus</name>
    <dbReference type="NCBI Taxonomy" id="1033263"/>
    <lineage>
        <taxon>Eukaryota</taxon>
        <taxon>Fungi</taxon>
        <taxon>Dikarya</taxon>
        <taxon>Basidiomycota</taxon>
        <taxon>Agaricomycotina</taxon>
        <taxon>Agaricomycetes</taxon>
        <taxon>Agaricomycetidae</taxon>
        <taxon>Agaricales</taxon>
        <taxon>Marasmiineae</taxon>
        <taxon>Mycenaceae</taxon>
        <taxon>Mycena</taxon>
    </lineage>
</organism>
<keyword evidence="1" id="KW-0472">Membrane</keyword>
<reference evidence="2" key="1">
    <citation type="submission" date="2023-03" db="EMBL/GenBank/DDBJ databases">
        <title>Massive genome expansion in bonnet fungi (Mycena s.s.) driven by repeated elements and novel gene families across ecological guilds.</title>
        <authorList>
            <consortium name="Lawrence Berkeley National Laboratory"/>
            <person name="Harder C.B."/>
            <person name="Miyauchi S."/>
            <person name="Viragh M."/>
            <person name="Kuo A."/>
            <person name="Thoen E."/>
            <person name="Andreopoulos B."/>
            <person name="Lu D."/>
            <person name="Skrede I."/>
            <person name="Drula E."/>
            <person name="Henrissat B."/>
            <person name="Morin E."/>
            <person name="Kohler A."/>
            <person name="Barry K."/>
            <person name="LaButti K."/>
            <person name="Morin E."/>
            <person name="Salamov A."/>
            <person name="Lipzen A."/>
            <person name="Mereny Z."/>
            <person name="Hegedus B."/>
            <person name="Baldrian P."/>
            <person name="Stursova M."/>
            <person name="Weitz H."/>
            <person name="Taylor A."/>
            <person name="Grigoriev I.V."/>
            <person name="Nagy L.G."/>
            <person name="Martin F."/>
            <person name="Kauserud H."/>
        </authorList>
    </citation>
    <scope>NUCLEOTIDE SEQUENCE</scope>
    <source>
        <strain evidence="2">CBHHK067</strain>
    </source>
</reference>
<feature type="transmembrane region" description="Helical" evidence="1">
    <location>
        <begin position="303"/>
        <end position="324"/>
    </location>
</feature>
<accession>A0AAD7G9C4</accession>
<name>A0AAD7G9C4_MYCRO</name>
<sequence>MASRDVTDVTLIVDDSDPEIQYHCPVTHETVKGSYYENTWTTIKSLSCGQQSGWFSHVFNGTQTRIWASASEANQNYSVKIDDGPFIIQSGDGYFKSPVLQDGEHTVVYAAGAMSLFPTFDYLTVAAGPSTQLFGRTVIVDDSENALEYSGGWSTQSETPLLLDRPSAVYQNTTHWSGSVGDTFSVQFNGSSVSVYGVIPNNTDSGNSSAAYIVDGVSTILPIPPSSNQVQPMVQLFHADLDAGTHTLVFNLTELAPAHVIGIDFVLYNSSVHNTAPIGSVHGPSPVTAGAASLKKTHHMRTIVGATLGSLAGVVLVGLLLFLYRRRRSRNATKASNWNVVTTVNQ</sequence>
<protein>
    <recommendedName>
        <fullName evidence="4">Transmembrane protein</fullName>
    </recommendedName>
</protein>
<evidence type="ECO:0000313" key="3">
    <source>
        <dbReference type="Proteomes" id="UP001221757"/>
    </source>
</evidence>
<comment type="caution">
    <text evidence="2">The sequence shown here is derived from an EMBL/GenBank/DDBJ whole genome shotgun (WGS) entry which is preliminary data.</text>
</comment>
<evidence type="ECO:0008006" key="4">
    <source>
        <dbReference type="Google" id="ProtNLM"/>
    </source>
</evidence>
<proteinExistence type="predicted"/>
<dbReference type="EMBL" id="JARKIE010000166">
    <property type="protein sequence ID" value="KAJ7672733.1"/>
    <property type="molecule type" value="Genomic_DNA"/>
</dbReference>
<evidence type="ECO:0000313" key="2">
    <source>
        <dbReference type="EMBL" id="KAJ7672733.1"/>
    </source>
</evidence>
<dbReference type="Gene3D" id="2.60.120.260">
    <property type="entry name" value="Galactose-binding domain-like"/>
    <property type="match status" value="1"/>
</dbReference>
<evidence type="ECO:0000256" key="1">
    <source>
        <dbReference type="SAM" id="Phobius"/>
    </source>
</evidence>
<gene>
    <name evidence="2" type="ORF">B0H17DRAFT_947594</name>
</gene>
<keyword evidence="3" id="KW-1185">Reference proteome</keyword>
<dbReference type="Proteomes" id="UP001221757">
    <property type="component" value="Unassembled WGS sequence"/>
</dbReference>
<keyword evidence="1" id="KW-0812">Transmembrane</keyword>